<proteinExistence type="inferred from homology"/>
<dbReference type="Pfam" id="PF00496">
    <property type="entry name" value="SBP_bac_5"/>
    <property type="match status" value="1"/>
</dbReference>
<evidence type="ECO:0000256" key="3">
    <source>
        <dbReference type="ARBA" id="ARBA00022475"/>
    </source>
</evidence>
<feature type="transmembrane region" description="Helical" evidence="7">
    <location>
        <begin position="41"/>
        <end position="62"/>
    </location>
</feature>
<evidence type="ECO:0000256" key="5">
    <source>
        <dbReference type="ARBA" id="ARBA00022989"/>
    </source>
</evidence>
<organism evidence="10 11">
    <name type="scientific">Sorangium cellulosum</name>
    <name type="common">Polyangium cellulosum</name>
    <dbReference type="NCBI Taxonomy" id="56"/>
    <lineage>
        <taxon>Bacteria</taxon>
        <taxon>Pseudomonadati</taxon>
        <taxon>Myxococcota</taxon>
        <taxon>Polyangia</taxon>
        <taxon>Polyangiales</taxon>
        <taxon>Polyangiaceae</taxon>
        <taxon>Sorangium</taxon>
    </lineage>
</organism>
<evidence type="ECO:0000259" key="9">
    <source>
        <dbReference type="PROSITE" id="PS50928"/>
    </source>
</evidence>
<dbReference type="PROSITE" id="PS50928">
    <property type="entry name" value="ABC_TM1"/>
    <property type="match status" value="1"/>
</dbReference>
<feature type="domain" description="ABC transmembrane type-1" evidence="9">
    <location>
        <begin position="107"/>
        <end position="301"/>
    </location>
</feature>
<keyword evidence="2 7" id="KW-0813">Transport</keyword>
<comment type="subcellular location">
    <subcellularLocation>
        <location evidence="1 7">Cell membrane</location>
        <topology evidence="1 7">Multi-pass membrane protein</topology>
    </subcellularLocation>
</comment>
<keyword evidence="3" id="KW-1003">Cell membrane</keyword>
<sequence>MARLARLALSPARAAAQAAARAGRALLGDDAVRRFRQDRSALLGLGIVALLALFAAAGPLVIARDPNESDFSLARDAFGMPPGPSAAHWLGTDPLFRDLLARLAHGARLSLAIALSSTALALGLGALVGVAAGMASGTRLDALDGALMRLVDVILALPYLLLVTAIGVAVGGAGAGTILLVFGLTGWTAAARVVRAKTVELAQRDFVAAARALGAGPLHLVRRHILPNVGGALLALAILGAGQMILAEAALSYLGVGVQPPTATWGRMLHEAEPYLGAKPLLVAAPGFAILLAVLGFQRVGEGLRDALDPAGAELPRGRRLPVDLLLAGGALLLVAGGSPSRMRPPLGQGAEGAPGGDAASGAPVRGGTLRLATTASVRTLDPAIAYDELAGTVAELVFARLVTWDRDGRIAPELARAIAVEGGGRTYVFTLREGVRFHDGAELRAADVKRSIERTLHPSTPSPGASQYDMIEGFAEFHGGASPHLAGVRVLGDHTVAVDLRAPDATFLPRMTLAFMAPVCPSSGAAVDAASPPAPCGAGPFRVEQWDQDGGLRLVRHEGYFQPGRPYLDAIEWQTGVRATTQRYKFEEGELDYLRDLTAIDTAAYRADPAWEGQRRWVPRHRTNAIFLNTELAPFDRLAVRRAVAFAVDPSVLEKVRPDLVALDRVLPASIPGPPRDEPMRRHDLARALAEMAAAGYPYDPATGKGGYPRVIDYIAVPDTMEQAVGEVFQQQLAKVGLRVRLRLVSWATYLAEASRRRAVPMGWAGWQADFPDPASFFEPTLSTAAIRDEGSQNYAFFSHAPFDRALDEAHAEQDRARRLALYARAEVIVRDLAPWVPTYTLRLLELWQPYLRGYERSAVISPRFHDVWLDPAARLAGGGGARAGRRAPLAGRRAALAGAVLPR</sequence>
<evidence type="ECO:0000256" key="2">
    <source>
        <dbReference type="ARBA" id="ARBA00022448"/>
    </source>
</evidence>
<dbReference type="InterPro" id="IPR050366">
    <property type="entry name" value="BP-dependent_transpt_permease"/>
</dbReference>
<feature type="transmembrane region" description="Helical" evidence="7">
    <location>
        <begin position="147"/>
        <end position="169"/>
    </location>
</feature>
<keyword evidence="4 7" id="KW-0812">Transmembrane</keyword>
<dbReference type="Pfam" id="PF00528">
    <property type="entry name" value="BPD_transp_1"/>
    <property type="match status" value="1"/>
</dbReference>
<dbReference type="Gene3D" id="3.40.190.10">
    <property type="entry name" value="Periplasmic binding protein-like II"/>
    <property type="match status" value="1"/>
</dbReference>
<accession>A0A2L0EUN1</accession>
<dbReference type="AlphaFoldDB" id="A0A2L0EUN1"/>
<evidence type="ECO:0000256" key="1">
    <source>
        <dbReference type="ARBA" id="ARBA00004651"/>
    </source>
</evidence>
<evidence type="ECO:0000256" key="4">
    <source>
        <dbReference type="ARBA" id="ARBA00022692"/>
    </source>
</evidence>
<dbReference type="CDD" id="cd00995">
    <property type="entry name" value="PBP2_NikA_DppA_OppA_like"/>
    <property type="match status" value="1"/>
</dbReference>
<dbReference type="EMBL" id="CP012673">
    <property type="protein sequence ID" value="AUX42982.1"/>
    <property type="molecule type" value="Genomic_DNA"/>
</dbReference>
<keyword evidence="5 7" id="KW-1133">Transmembrane helix</keyword>
<dbReference type="Pfam" id="PF12911">
    <property type="entry name" value="OppC_N"/>
    <property type="match status" value="1"/>
</dbReference>
<dbReference type="GO" id="GO:0055085">
    <property type="term" value="P:transmembrane transport"/>
    <property type="evidence" value="ECO:0007669"/>
    <property type="project" value="InterPro"/>
</dbReference>
<evidence type="ECO:0000256" key="6">
    <source>
        <dbReference type="ARBA" id="ARBA00023136"/>
    </source>
</evidence>
<dbReference type="InterPro" id="IPR035906">
    <property type="entry name" value="MetI-like_sf"/>
</dbReference>
<dbReference type="PANTHER" id="PTHR43386">
    <property type="entry name" value="OLIGOPEPTIDE TRANSPORT SYSTEM PERMEASE PROTEIN APPC"/>
    <property type="match status" value="1"/>
</dbReference>
<feature type="transmembrane region" description="Helical" evidence="7">
    <location>
        <begin position="232"/>
        <end position="256"/>
    </location>
</feature>
<dbReference type="InterPro" id="IPR000515">
    <property type="entry name" value="MetI-like"/>
</dbReference>
<feature type="region of interest" description="Disordered" evidence="8">
    <location>
        <begin position="344"/>
        <end position="366"/>
    </location>
</feature>
<dbReference type="GO" id="GO:0005886">
    <property type="term" value="C:plasma membrane"/>
    <property type="evidence" value="ECO:0007669"/>
    <property type="project" value="UniProtKB-SubCell"/>
</dbReference>
<dbReference type="SUPFAM" id="SSF53850">
    <property type="entry name" value="Periplasmic binding protein-like II"/>
    <property type="match status" value="1"/>
</dbReference>
<dbReference type="Gene3D" id="1.10.3720.10">
    <property type="entry name" value="MetI-like"/>
    <property type="match status" value="1"/>
</dbReference>
<protein>
    <submittedName>
        <fullName evidence="10">Peptide ABC transporter permease</fullName>
    </submittedName>
</protein>
<dbReference type="RefSeq" id="WP_104981720.1">
    <property type="nucleotide sequence ID" value="NZ_CP012673.1"/>
</dbReference>
<evidence type="ECO:0000313" key="10">
    <source>
        <dbReference type="EMBL" id="AUX42982.1"/>
    </source>
</evidence>
<keyword evidence="6 7" id="KW-0472">Membrane</keyword>
<dbReference type="OrthoDB" id="5469165at2"/>
<reference evidence="10 11" key="1">
    <citation type="submission" date="2015-09" db="EMBL/GenBank/DDBJ databases">
        <title>Sorangium comparison.</title>
        <authorList>
            <person name="Zaburannyi N."/>
            <person name="Bunk B."/>
            <person name="Overmann J."/>
            <person name="Mueller R."/>
        </authorList>
    </citation>
    <scope>NUCLEOTIDE SEQUENCE [LARGE SCALE GENOMIC DNA]</scope>
    <source>
        <strain evidence="10 11">So ce26</strain>
    </source>
</reference>
<dbReference type="Proteomes" id="UP000238348">
    <property type="component" value="Chromosome"/>
</dbReference>
<comment type="similarity">
    <text evidence="7">Belongs to the binding-protein-dependent transport system permease family.</text>
</comment>
<evidence type="ECO:0000256" key="8">
    <source>
        <dbReference type="SAM" id="MobiDB-lite"/>
    </source>
</evidence>
<evidence type="ECO:0000256" key="7">
    <source>
        <dbReference type="RuleBase" id="RU363032"/>
    </source>
</evidence>
<feature type="transmembrane region" description="Helical" evidence="7">
    <location>
        <begin position="109"/>
        <end position="135"/>
    </location>
</feature>
<dbReference type="SUPFAM" id="SSF161098">
    <property type="entry name" value="MetI-like"/>
    <property type="match status" value="1"/>
</dbReference>
<feature type="transmembrane region" description="Helical" evidence="7">
    <location>
        <begin position="175"/>
        <end position="194"/>
    </location>
</feature>
<evidence type="ECO:0000313" key="11">
    <source>
        <dbReference type="Proteomes" id="UP000238348"/>
    </source>
</evidence>
<dbReference type="PANTHER" id="PTHR43386:SF1">
    <property type="entry name" value="D,D-DIPEPTIDE TRANSPORT SYSTEM PERMEASE PROTEIN DDPC-RELATED"/>
    <property type="match status" value="1"/>
</dbReference>
<gene>
    <name evidence="10" type="primary">oppB</name>
    <name evidence="10" type="ORF">SOCE26_044220</name>
</gene>
<dbReference type="CDD" id="cd06261">
    <property type="entry name" value="TM_PBP2"/>
    <property type="match status" value="1"/>
</dbReference>
<dbReference type="InterPro" id="IPR025966">
    <property type="entry name" value="OppC_N"/>
</dbReference>
<name>A0A2L0EUN1_SORCE</name>
<dbReference type="Gene3D" id="3.10.105.10">
    <property type="entry name" value="Dipeptide-binding Protein, Domain 3"/>
    <property type="match status" value="1"/>
</dbReference>
<dbReference type="InterPro" id="IPR000914">
    <property type="entry name" value="SBP_5_dom"/>
</dbReference>